<dbReference type="Pfam" id="PF13715">
    <property type="entry name" value="CarbopepD_reg_2"/>
    <property type="match status" value="1"/>
</dbReference>
<comment type="caution">
    <text evidence="12">The sequence shown here is derived from an EMBL/GenBank/DDBJ whole genome shotgun (WGS) entry which is preliminary data.</text>
</comment>
<dbReference type="Pfam" id="PF00593">
    <property type="entry name" value="TonB_dep_Rec_b-barrel"/>
    <property type="match status" value="1"/>
</dbReference>
<dbReference type="InterPro" id="IPR008969">
    <property type="entry name" value="CarboxyPept-like_regulatory"/>
</dbReference>
<keyword evidence="6 8" id="KW-0472">Membrane</keyword>
<evidence type="ECO:0000256" key="1">
    <source>
        <dbReference type="ARBA" id="ARBA00004571"/>
    </source>
</evidence>
<evidence type="ECO:0000256" key="5">
    <source>
        <dbReference type="ARBA" id="ARBA00023077"/>
    </source>
</evidence>
<evidence type="ECO:0000256" key="9">
    <source>
        <dbReference type="RuleBase" id="RU003357"/>
    </source>
</evidence>
<protein>
    <submittedName>
        <fullName evidence="12">SusC/RagA family TonB-linked outer membrane protein</fullName>
    </submittedName>
</protein>
<keyword evidence="3 8" id="KW-1134">Transmembrane beta strand</keyword>
<dbReference type="NCBIfam" id="TIGR04056">
    <property type="entry name" value="OMP_RagA_SusC"/>
    <property type="match status" value="1"/>
</dbReference>
<dbReference type="Gene3D" id="2.60.40.1120">
    <property type="entry name" value="Carboxypeptidase-like, regulatory domain"/>
    <property type="match status" value="1"/>
</dbReference>
<evidence type="ECO:0000259" key="11">
    <source>
        <dbReference type="Pfam" id="PF07715"/>
    </source>
</evidence>
<name>A0ABR7M7E9_9BACT</name>
<dbReference type="InterPro" id="IPR012910">
    <property type="entry name" value="Plug_dom"/>
</dbReference>
<sequence length="990" mass="107427">MTVALPRWVRGLYVLLLTLFLGSAIQAQDRVISGKITDSKDGTPMVGATVTVKGSTRGVSTGADGTFRLPGVPASATRIVVTSVGYATQEIDISNKSEVEVALAATNAALNEVVVVGYGTVRKKDVTGSVATVKEKDFNKGVMTAPDQLIQGKVAGVQMLNNSGQPGGATTVRIRGNASVRAGNQPLYVVDGVPLDNNNARAGASGIGLGTSPGANPLNFINPNDIASMDVLKDASATAIYGSRGSNGVVIITTKRGQSGDPQITFNNSVGVSNILKKLEVLNAQEYKSALTQYGLPGGDFGDDVDAMDAITQTGFIQNYNMSISGGNDRGRYRVSAGLLDQDGIIQKTNFKKYSGNISAGYKFLENKRLGLDFNLLTSHNVEQLAPVTNDAGFQGNLVGQALLWNPTRAMRNADGTPFVEAGSTTVNPLAMLDAYNDFSNLTNVLGSISPSYKFTNDLEFRMLYSVRYASGNRRQEIKDWININDITGRGVAAVGNNQLLTTQWTNTLSYNKRINDNLNISALAGYEFMKFQNRGTFLSAQDFDEFGLNYYDYLQYSTNSSRNIFSFSDPVTELQSYFGRATVNMYDKYLLTATFRADGSSKFGENNKYGYFPSFAAAWNISNENFLKGSSLISNLKLRAGWGITGNQEFPAGASLTRYRFTGTGSTARTNFARSDLKWEKSTTANVGLDFGLFDDRVYGSVDYFHKDTEDFLFEQSIAQPGPTGKYWINLPGNIINKGVEIALNGAILRKKDLNWNLGVVATFQQNELTNFGAQIIETGSISGQGVSGTTSQRLANNRPLNEFYLKEFLGLDKTTGQSIIGNDETPIYAGSPNPNIVLGISTDLNYKKWSFFINFNGAFGHMIYNNTATSVLPIGNLGTRNIAKNLIGGDIQESRSNPVAASTRYLEKGDYMKLANLTLNYNLGKIGNTFRNVNISFTGQNLLIFTNYSGFDPEVNTDKSIDGVPSFGIEYTPYPSARTFMLGLNFTL</sequence>
<dbReference type="InterPro" id="IPR023996">
    <property type="entry name" value="TonB-dep_OMP_SusC/RagA"/>
</dbReference>
<reference evidence="12 13" key="1">
    <citation type="submission" date="2016-07" db="EMBL/GenBank/DDBJ databases">
        <title>Genome analysis of Flavihumibacter stibioxidans YS-17.</title>
        <authorList>
            <person name="Shi K."/>
            <person name="Han Y."/>
            <person name="Wang G."/>
        </authorList>
    </citation>
    <scope>NUCLEOTIDE SEQUENCE [LARGE SCALE GENOMIC DNA]</scope>
    <source>
        <strain evidence="12 13">YS-17</strain>
    </source>
</reference>
<dbReference type="SUPFAM" id="SSF56935">
    <property type="entry name" value="Porins"/>
    <property type="match status" value="1"/>
</dbReference>
<keyword evidence="2 8" id="KW-0813">Transport</keyword>
<dbReference type="Proteomes" id="UP000765802">
    <property type="component" value="Unassembled WGS sequence"/>
</dbReference>
<evidence type="ECO:0000256" key="2">
    <source>
        <dbReference type="ARBA" id="ARBA00022448"/>
    </source>
</evidence>
<dbReference type="InterPro" id="IPR023997">
    <property type="entry name" value="TonB-dep_OMP_SusC/RagA_CS"/>
</dbReference>
<dbReference type="InterPro" id="IPR037066">
    <property type="entry name" value="Plug_dom_sf"/>
</dbReference>
<comment type="subcellular location">
    <subcellularLocation>
        <location evidence="1 8">Cell outer membrane</location>
        <topology evidence="1 8">Multi-pass membrane protein</topology>
    </subcellularLocation>
</comment>
<dbReference type="SUPFAM" id="SSF49464">
    <property type="entry name" value="Carboxypeptidase regulatory domain-like"/>
    <property type="match status" value="1"/>
</dbReference>
<feature type="domain" description="TonB-dependent receptor plug" evidence="11">
    <location>
        <begin position="123"/>
        <end position="249"/>
    </location>
</feature>
<dbReference type="Pfam" id="PF07715">
    <property type="entry name" value="Plug"/>
    <property type="match status" value="1"/>
</dbReference>
<dbReference type="InterPro" id="IPR039426">
    <property type="entry name" value="TonB-dep_rcpt-like"/>
</dbReference>
<evidence type="ECO:0000256" key="7">
    <source>
        <dbReference type="ARBA" id="ARBA00023237"/>
    </source>
</evidence>
<evidence type="ECO:0000313" key="13">
    <source>
        <dbReference type="Proteomes" id="UP000765802"/>
    </source>
</evidence>
<evidence type="ECO:0000256" key="3">
    <source>
        <dbReference type="ARBA" id="ARBA00022452"/>
    </source>
</evidence>
<organism evidence="12 13">
    <name type="scientific">Flavihumibacter stibioxidans</name>
    <dbReference type="NCBI Taxonomy" id="1834163"/>
    <lineage>
        <taxon>Bacteria</taxon>
        <taxon>Pseudomonadati</taxon>
        <taxon>Bacteroidota</taxon>
        <taxon>Chitinophagia</taxon>
        <taxon>Chitinophagales</taxon>
        <taxon>Chitinophagaceae</taxon>
        <taxon>Flavihumibacter</taxon>
    </lineage>
</organism>
<evidence type="ECO:0000256" key="4">
    <source>
        <dbReference type="ARBA" id="ARBA00022692"/>
    </source>
</evidence>
<comment type="similarity">
    <text evidence="8 9">Belongs to the TonB-dependent receptor family.</text>
</comment>
<dbReference type="Gene3D" id="2.40.170.20">
    <property type="entry name" value="TonB-dependent receptor, beta-barrel domain"/>
    <property type="match status" value="1"/>
</dbReference>
<dbReference type="InterPro" id="IPR036942">
    <property type="entry name" value="Beta-barrel_TonB_sf"/>
</dbReference>
<evidence type="ECO:0000256" key="6">
    <source>
        <dbReference type="ARBA" id="ARBA00023136"/>
    </source>
</evidence>
<accession>A0ABR7M7E9</accession>
<proteinExistence type="inferred from homology"/>
<dbReference type="PROSITE" id="PS52016">
    <property type="entry name" value="TONB_DEPENDENT_REC_3"/>
    <property type="match status" value="1"/>
</dbReference>
<keyword evidence="4 8" id="KW-0812">Transmembrane</keyword>
<dbReference type="Gene3D" id="2.170.130.10">
    <property type="entry name" value="TonB-dependent receptor, plug domain"/>
    <property type="match status" value="1"/>
</dbReference>
<keyword evidence="5 9" id="KW-0798">TonB box</keyword>
<evidence type="ECO:0000313" key="12">
    <source>
        <dbReference type="EMBL" id="MBC6490877.1"/>
    </source>
</evidence>
<dbReference type="EMBL" id="MBUA01000012">
    <property type="protein sequence ID" value="MBC6490877.1"/>
    <property type="molecule type" value="Genomic_DNA"/>
</dbReference>
<keyword evidence="7 8" id="KW-0998">Cell outer membrane</keyword>
<evidence type="ECO:0000259" key="10">
    <source>
        <dbReference type="Pfam" id="PF00593"/>
    </source>
</evidence>
<gene>
    <name evidence="12" type="ORF">BC349_07525</name>
</gene>
<feature type="domain" description="TonB-dependent receptor-like beta-barrel" evidence="10">
    <location>
        <begin position="439"/>
        <end position="944"/>
    </location>
</feature>
<dbReference type="InterPro" id="IPR000531">
    <property type="entry name" value="Beta-barrel_TonB"/>
</dbReference>
<keyword evidence="13" id="KW-1185">Reference proteome</keyword>
<dbReference type="RefSeq" id="WP_187256221.1">
    <property type="nucleotide sequence ID" value="NZ_JBHULF010000014.1"/>
</dbReference>
<evidence type="ECO:0000256" key="8">
    <source>
        <dbReference type="PROSITE-ProRule" id="PRU01360"/>
    </source>
</evidence>
<dbReference type="NCBIfam" id="TIGR04057">
    <property type="entry name" value="SusC_RagA_signa"/>
    <property type="match status" value="1"/>
</dbReference>